<keyword evidence="3" id="KW-1185">Reference proteome</keyword>
<evidence type="ECO:0000313" key="3">
    <source>
        <dbReference type="Proteomes" id="UP000728032"/>
    </source>
</evidence>
<dbReference type="AlphaFoldDB" id="A0A7R9MAB1"/>
<feature type="compositionally biased region" description="Basic and acidic residues" evidence="1">
    <location>
        <begin position="55"/>
        <end position="71"/>
    </location>
</feature>
<protein>
    <submittedName>
        <fullName evidence="2">Uncharacterized protein</fullName>
    </submittedName>
</protein>
<proteinExistence type="predicted"/>
<reference evidence="2" key="1">
    <citation type="submission" date="2020-11" db="EMBL/GenBank/DDBJ databases">
        <authorList>
            <person name="Tran Van P."/>
        </authorList>
    </citation>
    <scope>NUCLEOTIDE SEQUENCE</scope>
</reference>
<gene>
    <name evidence="2" type="ORF">ONB1V03_LOCUS13066</name>
</gene>
<feature type="region of interest" description="Disordered" evidence="1">
    <location>
        <begin position="44"/>
        <end position="71"/>
    </location>
</feature>
<evidence type="ECO:0000256" key="1">
    <source>
        <dbReference type="SAM" id="MobiDB-lite"/>
    </source>
</evidence>
<evidence type="ECO:0000313" key="2">
    <source>
        <dbReference type="EMBL" id="CAD7656429.1"/>
    </source>
</evidence>
<name>A0A7R9MAB1_9ACAR</name>
<dbReference type="EMBL" id="CAJPVJ010011100">
    <property type="protein sequence ID" value="CAG2173616.1"/>
    <property type="molecule type" value="Genomic_DNA"/>
</dbReference>
<dbReference type="Proteomes" id="UP000728032">
    <property type="component" value="Unassembled WGS sequence"/>
</dbReference>
<organism evidence="2">
    <name type="scientific">Oppiella nova</name>
    <dbReference type="NCBI Taxonomy" id="334625"/>
    <lineage>
        <taxon>Eukaryota</taxon>
        <taxon>Metazoa</taxon>
        <taxon>Ecdysozoa</taxon>
        <taxon>Arthropoda</taxon>
        <taxon>Chelicerata</taxon>
        <taxon>Arachnida</taxon>
        <taxon>Acari</taxon>
        <taxon>Acariformes</taxon>
        <taxon>Sarcoptiformes</taxon>
        <taxon>Oribatida</taxon>
        <taxon>Brachypylina</taxon>
        <taxon>Oppioidea</taxon>
        <taxon>Oppiidae</taxon>
        <taxon>Oppiella</taxon>
    </lineage>
</organism>
<sequence length="71" mass="8523">MITLKNEIYYTKMSDRELPNGVKVPCKKHEPYECYSEIKKEDLDDHGKKLNPQNKKYDSEYKAKVEKQKKK</sequence>
<dbReference type="EMBL" id="OC925925">
    <property type="protein sequence ID" value="CAD7656429.1"/>
    <property type="molecule type" value="Genomic_DNA"/>
</dbReference>
<accession>A0A7R9MAB1</accession>